<dbReference type="PANTHER" id="PTHR43591">
    <property type="entry name" value="METHYLTRANSFERASE"/>
    <property type="match status" value="1"/>
</dbReference>
<keyword evidence="3" id="KW-1185">Reference proteome</keyword>
<evidence type="ECO:0000256" key="1">
    <source>
        <dbReference type="SAM" id="MobiDB-lite"/>
    </source>
</evidence>
<dbReference type="GO" id="GO:0008168">
    <property type="term" value="F:methyltransferase activity"/>
    <property type="evidence" value="ECO:0007669"/>
    <property type="project" value="TreeGrafter"/>
</dbReference>
<sequence length="409" mass="46497">MGNLLTGVQRPTGGSEPVQDGKRPGRKRLLKQFSSPVLSDRFHSSSPEARTPTLRHSRSTTTQLSRATNSRTRDPSHPRFATHSTSKSSSIPLSYAYDTNTVSHPANNISLTDPRKARLPSNLQIEQSHDLADFTYLEGRPFLFVNGSPSLLPTDVEELQRLFKLHYVVKWAFQRNHFIPVDMNWFKGKRVLDIGCGAGTWILEMANDYPDTEFIGVDVANIFPSDPPANAKFTQLNILDGLPYDDNTFDFVHVRLMLYTLKTKQWPALLADIYRILRLAGWVQLSELDIYQYRPGPQAVRFVYYATNALQARDIDPYVARALDRLLDHAGFHHLKVDYMSLPCGRWGQLPGMLLQEDVIGVYQALGPWISVAMNLTADEFQANLRVMETELDTYMTYLNWYVAVGQKE</sequence>
<comment type="caution">
    <text evidence="2">The sequence shown here is derived from an EMBL/GenBank/DDBJ whole genome shotgun (WGS) entry which is preliminary data.</text>
</comment>
<name>A0A261XY24_9FUNG</name>
<feature type="compositionally biased region" description="Polar residues" evidence="1">
    <location>
        <begin position="59"/>
        <end position="70"/>
    </location>
</feature>
<gene>
    <name evidence="2" type="ORF">BZG36_03511</name>
</gene>
<protein>
    <recommendedName>
        <fullName evidence="4">Methyltransferase domain-containing protein</fullName>
    </recommendedName>
</protein>
<organism evidence="2 3">
    <name type="scientific">Bifiguratus adelaidae</name>
    <dbReference type="NCBI Taxonomy" id="1938954"/>
    <lineage>
        <taxon>Eukaryota</taxon>
        <taxon>Fungi</taxon>
        <taxon>Fungi incertae sedis</taxon>
        <taxon>Mucoromycota</taxon>
        <taxon>Mucoromycotina</taxon>
        <taxon>Endogonomycetes</taxon>
        <taxon>Endogonales</taxon>
        <taxon>Endogonales incertae sedis</taxon>
        <taxon>Bifiguratus</taxon>
    </lineage>
</organism>
<evidence type="ECO:0000313" key="2">
    <source>
        <dbReference type="EMBL" id="OZJ03260.1"/>
    </source>
</evidence>
<proteinExistence type="predicted"/>
<accession>A0A261XY24</accession>
<dbReference type="Pfam" id="PF13489">
    <property type="entry name" value="Methyltransf_23"/>
    <property type="match status" value="1"/>
</dbReference>
<feature type="region of interest" description="Disordered" evidence="1">
    <location>
        <begin position="1"/>
        <end position="91"/>
    </location>
</feature>
<dbReference type="Proteomes" id="UP000242875">
    <property type="component" value="Unassembled WGS sequence"/>
</dbReference>
<dbReference type="PANTHER" id="PTHR43591:SF24">
    <property type="entry name" value="2-METHOXY-6-POLYPRENYL-1,4-BENZOQUINOL METHYLASE, MITOCHONDRIAL"/>
    <property type="match status" value="1"/>
</dbReference>
<dbReference type="EMBL" id="MVBO01000095">
    <property type="protein sequence ID" value="OZJ03260.1"/>
    <property type="molecule type" value="Genomic_DNA"/>
</dbReference>
<reference evidence="2 3" key="1">
    <citation type="journal article" date="2017" name="Mycologia">
        <title>Bifiguratus adelaidae, gen. et sp. nov., a new member of Mucoromycotina in endophytic and soil-dwelling habitats.</title>
        <authorList>
            <person name="Torres-Cruz T.J."/>
            <person name="Billingsley Tobias T.L."/>
            <person name="Almatruk M."/>
            <person name="Hesse C."/>
            <person name="Kuske C.R."/>
            <person name="Desiro A."/>
            <person name="Benucci G.M."/>
            <person name="Bonito G."/>
            <person name="Stajich J.E."/>
            <person name="Dunlap C."/>
            <person name="Arnold A.E."/>
            <person name="Porras-Alfaro A."/>
        </authorList>
    </citation>
    <scope>NUCLEOTIDE SEQUENCE [LARGE SCALE GENOMIC DNA]</scope>
    <source>
        <strain evidence="2 3">AZ0501</strain>
    </source>
</reference>
<feature type="compositionally biased region" description="Polar residues" evidence="1">
    <location>
        <begin position="82"/>
        <end position="91"/>
    </location>
</feature>
<dbReference type="CDD" id="cd02440">
    <property type="entry name" value="AdoMet_MTases"/>
    <property type="match status" value="1"/>
</dbReference>
<evidence type="ECO:0008006" key="4">
    <source>
        <dbReference type="Google" id="ProtNLM"/>
    </source>
</evidence>
<dbReference type="InterPro" id="IPR029063">
    <property type="entry name" value="SAM-dependent_MTases_sf"/>
</dbReference>
<dbReference type="OrthoDB" id="2013972at2759"/>
<dbReference type="SUPFAM" id="SSF53335">
    <property type="entry name" value="S-adenosyl-L-methionine-dependent methyltransferases"/>
    <property type="match status" value="1"/>
</dbReference>
<dbReference type="AlphaFoldDB" id="A0A261XY24"/>
<evidence type="ECO:0000313" key="3">
    <source>
        <dbReference type="Proteomes" id="UP000242875"/>
    </source>
</evidence>
<dbReference type="Gene3D" id="3.40.50.150">
    <property type="entry name" value="Vaccinia Virus protein VP39"/>
    <property type="match status" value="1"/>
</dbReference>